<evidence type="ECO:0000256" key="5">
    <source>
        <dbReference type="ARBA" id="ARBA00023014"/>
    </source>
</evidence>
<evidence type="ECO:0000313" key="10">
    <source>
        <dbReference type="Proteomes" id="UP000435877"/>
    </source>
</evidence>
<proteinExistence type="inferred from homology"/>
<keyword evidence="10" id="KW-1185">Reference proteome</keyword>
<evidence type="ECO:0000259" key="7">
    <source>
        <dbReference type="PROSITE" id="PS51085"/>
    </source>
</evidence>
<dbReference type="PANTHER" id="PTHR23426:SF65">
    <property type="entry name" value="FERREDOXIN-2, MITOCHONDRIAL"/>
    <property type="match status" value="1"/>
</dbReference>
<dbReference type="GO" id="GO:0005829">
    <property type="term" value="C:cytosol"/>
    <property type="evidence" value="ECO:0007669"/>
    <property type="project" value="TreeGrafter"/>
</dbReference>
<protein>
    <submittedName>
        <fullName evidence="9">Putidaredoxin</fullName>
    </submittedName>
</protein>
<dbReference type="EMBL" id="CACSIK010000003">
    <property type="protein sequence ID" value="CAA0111240.1"/>
    <property type="molecule type" value="Genomic_DNA"/>
</dbReference>
<dbReference type="GO" id="GO:0009055">
    <property type="term" value="F:electron transfer activity"/>
    <property type="evidence" value="ECO:0007669"/>
    <property type="project" value="TreeGrafter"/>
</dbReference>
<sequence>MVKVTFVSVDGRVIEAECEAGRTLMECATDNMIAEIEAQCGGGCACGTCHCYPREEWLKKIPAMDDLEECTLEGGMAEVKPTSRLACQIILTEEMSGLVVDLPELM</sequence>
<dbReference type="GO" id="GO:0051537">
    <property type="term" value="F:2 iron, 2 sulfur cluster binding"/>
    <property type="evidence" value="ECO:0007669"/>
    <property type="project" value="UniProtKB-KW"/>
</dbReference>
<dbReference type="AlphaFoldDB" id="A0A5S9QIE7"/>
<evidence type="ECO:0000256" key="4">
    <source>
        <dbReference type="ARBA" id="ARBA00023004"/>
    </source>
</evidence>
<name>A0A5S9QIE7_9GAMM</name>
<dbReference type="InterPro" id="IPR012675">
    <property type="entry name" value="Beta-grasp_dom_sf"/>
</dbReference>
<dbReference type="EMBL" id="CACSIM010000006">
    <property type="protein sequence ID" value="CAA0118526.1"/>
    <property type="molecule type" value="Genomic_DNA"/>
</dbReference>
<dbReference type="Proteomes" id="UP000439591">
    <property type="component" value="Unassembled WGS sequence"/>
</dbReference>
<evidence type="ECO:0000256" key="3">
    <source>
        <dbReference type="ARBA" id="ARBA00022723"/>
    </source>
</evidence>
<evidence type="ECO:0000256" key="2">
    <source>
        <dbReference type="ARBA" id="ARBA00022714"/>
    </source>
</evidence>
<dbReference type="PANTHER" id="PTHR23426">
    <property type="entry name" value="FERREDOXIN/ADRENODOXIN"/>
    <property type="match status" value="1"/>
</dbReference>
<dbReference type="InterPro" id="IPR036010">
    <property type="entry name" value="2Fe-2S_ferredoxin-like_sf"/>
</dbReference>
<evidence type="ECO:0000256" key="6">
    <source>
        <dbReference type="ARBA" id="ARBA00034078"/>
    </source>
</evidence>
<dbReference type="PROSITE" id="PS51085">
    <property type="entry name" value="2FE2S_FER_2"/>
    <property type="match status" value="1"/>
</dbReference>
<dbReference type="PRINTS" id="PR00355">
    <property type="entry name" value="ADRENODOXIN"/>
</dbReference>
<dbReference type="Proteomes" id="UP000435877">
    <property type="component" value="Unassembled WGS sequence"/>
</dbReference>
<dbReference type="InterPro" id="IPR001041">
    <property type="entry name" value="2Fe-2S_ferredoxin-type"/>
</dbReference>
<keyword evidence="3" id="KW-0479">Metal-binding</keyword>
<dbReference type="OrthoDB" id="9799640at2"/>
<comment type="cofactor">
    <cofactor evidence="6">
        <name>[2Fe-2S] cluster</name>
        <dbReference type="ChEBI" id="CHEBI:190135"/>
    </cofactor>
</comment>
<dbReference type="GO" id="GO:0046872">
    <property type="term" value="F:metal ion binding"/>
    <property type="evidence" value="ECO:0007669"/>
    <property type="project" value="UniProtKB-KW"/>
</dbReference>
<keyword evidence="5" id="KW-0411">Iron-sulfur</keyword>
<gene>
    <name evidence="9" type="primary">camB</name>
    <name evidence="8" type="ORF">IHBHHGIJ_03279</name>
    <name evidence="9" type="ORF">KFEGEMFD_03492</name>
</gene>
<feature type="domain" description="2Fe-2S ferredoxin-type" evidence="7">
    <location>
        <begin position="2"/>
        <end position="106"/>
    </location>
</feature>
<reference evidence="10 11" key="1">
    <citation type="submission" date="2019-11" db="EMBL/GenBank/DDBJ databases">
        <authorList>
            <person name="Holert J."/>
        </authorList>
    </citation>
    <scope>NUCLEOTIDE SEQUENCE [LARGE SCALE GENOMIC DNA]</scope>
    <source>
        <strain evidence="9">BC3_2A</strain>
        <strain evidence="8">SB11_1A</strain>
    </source>
</reference>
<keyword evidence="4" id="KW-0408">Iron</keyword>
<evidence type="ECO:0000313" key="8">
    <source>
        <dbReference type="EMBL" id="CAA0111240.1"/>
    </source>
</evidence>
<evidence type="ECO:0000313" key="9">
    <source>
        <dbReference type="EMBL" id="CAA0118526.1"/>
    </source>
</evidence>
<dbReference type="Gene3D" id="3.10.20.30">
    <property type="match status" value="1"/>
</dbReference>
<organism evidence="9 11">
    <name type="scientific">Zhongshania aliphaticivorans</name>
    <dbReference type="NCBI Taxonomy" id="1470434"/>
    <lineage>
        <taxon>Bacteria</taxon>
        <taxon>Pseudomonadati</taxon>
        <taxon>Pseudomonadota</taxon>
        <taxon>Gammaproteobacteria</taxon>
        <taxon>Cellvibrionales</taxon>
        <taxon>Spongiibacteraceae</taxon>
        <taxon>Zhongshania</taxon>
    </lineage>
</organism>
<dbReference type="RefSeq" id="WP_159270049.1">
    <property type="nucleotide sequence ID" value="NZ_CACSIK010000003.1"/>
</dbReference>
<comment type="similarity">
    <text evidence="1">Belongs to the adrenodoxin/putidaredoxin family.</text>
</comment>
<dbReference type="SUPFAM" id="SSF54292">
    <property type="entry name" value="2Fe-2S ferredoxin-like"/>
    <property type="match status" value="1"/>
</dbReference>
<keyword evidence="2" id="KW-0001">2Fe-2S</keyword>
<dbReference type="InterPro" id="IPR001055">
    <property type="entry name" value="Adrenodoxin-like"/>
</dbReference>
<evidence type="ECO:0000256" key="1">
    <source>
        <dbReference type="ARBA" id="ARBA00010914"/>
    </source>
</evidence>
<dbReference type="GO" id="GO:0140647">
    <property type="term" value="P:P450-containing electron transport chain"/>
    <property type="evidence" value="ECO:0007669"/>
    <property type="project" value="InterPro"/>
</dbReference>
<accession>A0A5S9QIE7</accession>
<evidence type="ECO:0000313" key="11">
    <source>
        <dbReference type="Proteomes" id="UP000439591"/>
    </source>
</evidence>